<dbReference type="GO" id="GO:0003700">
    <property type="term" value="F:DNA-binding transcription factor activity"/>
    <property type="evidence" value="ECO:0007669"/>
    <property type="project" value="InterPro"/>
</dbReference>
<dbReference type="KEGG" id="pex:IZT61_02415"/>
<dbReference type="InterPro" id="IPR018060">
    <property type="entry name" value="HTH_AraC"/>
</dbReference>
<evidence type="ECO:0000313" key="5">
    <source>
        <dbReference type="EMBL" id="QPH40154.1"/>
    </source>
</evidence>
<dbReference type="EMBL" id="CP064939">
    <property type="protein sequence ID" value="QPH40154.1"/>
    <property type="molecule type" value="Genomic_DNA"/>
</dbReference>
<proteinExistence type="predicted"/>
<evidence type="ECO:0000256" key="3">
    <source>
        <dbReference type="ARBA" id="ARBA00023163"/>
    </source>
</evidence>
<dbReference type="PANTHER" id="PTHR46796">
    <property type="entry name" value="HTH-TYPE TRANSCRIPTIONAL ACTIVATOR RHAS-RELATED"/>
    <property type="match status" value="1"/>
</dbReference>
<dbReference type="Gene3D" id="1.10.10.60">
    <property type="entry name" value="Homeodomain-like"/>
    <property type="match status" value="1"/>
</dbReference>
<keyword evidence="2" id="KW-0238">DNA-binding</keyword>
<evidence type="ECO:0000259" key="4">
    <source>
        <dbReference type="PROSITE" id="PS01124"/>
    </source>
</evidence>
<protein>
    <submittedName>
        <fullName evidence="5">AraC family transcriptional regulator</fullName>
    </submittedName>
</protein>
<dbReference type="InterPro" id="IPR046532">
    <property type="entry name" value="DUF6597"/>
</dbReference>
<dbReference type="PROSITE" id="PS01124">
    <property type="entry name" value="HTH_ARAC_FAMILY_2"/>
    <property type="match status" value="1"/>
</dbReference>
<dbReference type="SMART" id="SM00342">
    <property type="entry name" value="HTH_ARAC"/>
    <property type="match status" value="1"/>
</dbReference>
<feature type="domain" description="HTH araC/xylS-type" evidence="4">
    <location>
        <begin position="161"/>
        <end position="263"/>
    </location>
</feature>
<dbReference type="Pfam" id="PF20240">
    <property type="entry name" value="DUF6597"/>
    <property type="match status" value="1"/>
</dbReference>
<gene>
    <name evidence="5" type="ORF">IZT61_02415</name>
</gene>
<keyword evidence="1" id="KW-0805">Transcription regulation</keyword>
<dbReference type="InterPro" id="IPR050204">
    <property type="entry name" value="AraC_XylS_family_regulators"/>
</dbReference>
<dbReference type="AlphaFoldDB" id="A0A7S9L0D3"/>
<evidence type="ECO:0000313" key="6">
    <source>
        <dbReference type="Proteomes" id="UP000594759"/>
    </source>
</evidence>
<dbReference type="SUPFAM" id="SSF46689">
    <property type="entry name" value="Homeodomain-like"/>
    <property type="match status" value="2"/>
</dbReference>
<evidence type="ECO:0000256" key="1">
    <source>
        <dbReference type="ARBA" id="ARBA00023015"/>
    </source>
</evidence>
<dbReference type="GO" id="GO:0043565">
    <property type="term" value="F:sequence-specific DNA binding"/>
    <property type="evidence" value="ECO:0007669"/>
    <property type="project" value="InterPro"/>
</dbReference>
<dbReference type="InterPro" id="IPR009057">
    <property type="entry name" value="Homeodomain-like_sf"/>
</dbReference>
<dbReference type="Proteomes" id="UP000594759">
    <property type="component" value="Chromosome"/>
</dbReference>
<reference evidence="5 6" key="1">
    <citation type="submission" date="2020-11" db="EMBL/GenBank/DDBJ databases">
        <title>Pedobacter endophytica, an endophytic bacteria isolated form Carex pumila.</title>
        <authorList>
            <person name="Peng Y."/>
            <person name="Jiang L."/>
            <person name="Lee J."/>
        </authorList>
    </citation>
    <scope>NUCLEOTIDE SEQUENCE [LARGE SCALE GENOMIC DNA]</scope>
    <source>
        <strain evidence="5 6">JBR3-12</strain>
    </source>
</reference>
<accession>A0A7S9L0D3</accession>
<name>A0A7S9L0D3_9SPHI</name>
<sequence length="288" mass="33645">MYKQFDPPDDLKHLVCFFYMMEYSCLDEPLQPILPSGTEIMGWQYAGHWRVQYCNGYEPCDFLLPEFYTAGQQTSCYHLTATTKHTGIIGAALQPGTLWQIFKQPAEQYTQAIIETGELFAYNLLKPAITYFREANDVQTRLQRLIAFYRELNSTIQFEHSLVNQALEFIFDSKGCITMEKLCVRMGVNERYLQRHFKMRIGVTTQQYIQTIRFNNAFASLMLTQGCKKAETTAMLYNYYDISHFNKDFKRYFGEAPTTDLLTKFSLLGDLMLETPYPLQVQDRFSPM</sequence>
<keyword evidence="3" id="KW-0804">Transcription</keyword>
<evidence type="ECO:0000256" key="2">
    <source>
        <dbReference type="ARBA" id="ARBA00023125"/>
    </source>
</evidence>
<dbReference type="RefSeq" id="WP_196099610.1">
    <property type="nucleotide sequence ID" value="NZ_CP064939.1"/>
</dbReference>
<dbReference type="Pfam" id="PF12833">
    <property type="entry name" value="HTH_18"/>
    <property type="match status" value="1"/>
</dbReference>
<dbReference type="PANTHER" id="PTHR46796:SF13">
    <property type="entry name" value="HTH-TYPE TRANSCRIPTIONAL ACTIVATOR RHAS"/>
    <property type="match status" value="1"/>
</dbReference>
<keyword evidence="6" id="KW-1185">Reference proteome</keyword>
<organism evidence="5 6">
    <name type="scientific">Pedobacter endophyticus</name>
    <dbReference type="NCBI Taxonomy" id="2789740"/>
    <lineage>
        <taxon>Bacteria</taxon>
        <taxon>Pseudomonadati</taxon>
        <taxon>Bacteroidota</taxon>
        <taxon>Sphingobacteriia</taxon>
        <taxon>Sphingobacteriales</taxon>
        <taxon>Sphingobacteriaceae</taxon>
        <taxon>Pedobacter</taxon>
    </lineage>
</organism>